<evidence type="ECO:0000256" key="10">
    <source>
        <dbReference type="ARBA" id="ARBA00022723"/>
    </source>
</evidence>
<dbReference type="GO" id="GO:0042773">
    <property type="term" value="P:ATP synthesis coupled electron transport"/>
    <property type="evidence" value="ECO:0007669"/>
    <property type="project" value="InterPro"/>
</dbReference>
<evidence type="ECO:0000256" key="16">
    <source>
        <dbReference type="ARBA" id="ARBA00023027"/>
    </source>
</evidence>
<evidence type="ECO:0000256" key="5">
    <source>
        <dbReference type="ARBA" id="ARBA00007023"/>
    </source>
</evidence>
<dbReference type="eggNOG" id="COG3383">
    <property type="taxonomic scope" value="Bacteria"/>
</dbReference>
<dbReference type="SUPFAM" id="SSF53706">
    <property type="entry name" value="Formate dehydrogenase/DMSO reductase, domains 1-3"/>
    <property type="match status" value="1"/>
</dbReference>
<dbReference type="EMBL" id="AJSX01000030">
    <property type="protein sequence ID" value="EIJ69468.1"/>
    <property type="molecule type" value="Genomic_DNA"/>
</dbReference>
<dbReference type="FunFam" id="3.10.20.740:FF:000004">
    <property type="entry name" value="NADH-quinone oxidoreductase"/>
    <property type="match status" value="1"/>
</dbReference>
<dbReference type="SUPFAM" id="SSF54862">
    <property type="entry name" value="4Fe-4S ferredoxins"/>
    <property type="match status" value="1"/>
</dbReference>
<organism evidence="26 27">
    <name type="scientific">Pasteurella bettyae CCUG 2042</name>
    <dbReference type="NCBI Taxonomy" id="1095749"/>
    <lineage>
        <taxon>Bacteria</taxon>
        <taxon>Pseudomonadati</taxon>
        <taxon>Pseudomonadota</taxon>
        <taxon>Gammaproteobacteria</taxon>
        <taxon>Pasteurellales</taxon>
        <taxon>Pasteurellaceae</taxon>
        <taxon>Pasteurella</taxon>
    </lineage>
</organism>
<keyword evidence="11" id="KW-0677">Repeat</keyword>
<keyword evidence="17" id="KW-0472">Membrane</keyword>
<dbReference type="Gene3D" id="3.40.50.740">
    <property type="match status" value="1"/>
</dbReference>
<dbReference type="GO" id="GO:0008863">
    <property type="term" value="F:formate dehydrogenase (NAD+) activity"/>
    <property type="evidence" value="ECO:0007669"/>
    <property type="project" value="InterPro"/>
</dbReference>
<dbReference type="PROSITE" id="PS51669">
    <property type="entry name" value="4FE4S_MOW_BIS_MGD"/>
    <property type="match status" value="1"/>
</dbReference>
<sequence>MINLNIDGMNVQVAEGTTILDAAKSIGINIPTLCYLKNVSDIGSCRLCVVDIEGYEKLPTSCNTLVQDGMIIRTQTDKVVRSRRMALDLILSHHNLICFSCPSNGACELQNVAHQCGISESSFPNFRLPGIEVPHVEDNPFLGYRPDLCIHCQRCINTCANVSGCNSIQLTSRGIFRAIETPFGTNWKETNCESCGNCAEACPTGAIYKKEAKAYRSWEIQRVRTTCPHCAVGCQYNLLVKDNKLVGAEGVDGPSNNNRLCVKGRFGSYKFVMSQDRLTDPLIKDRGTGKFRKASWDEALDLVASKFMALKRQYGSDSLAGFACSRSPNEDIYMVQKMVRACFGTNNVDNCARVCHSASVEGLAKTLGSGAMTNTIYDITHDVDVILLVGSNPEEAHPVIGMQIREAVRNGTKLIVVDPRDIGLTKQADIHLKLRPGSNIAFANGMCHLFIEEGLIDEKFIAENTEDFKELKKILKSYTPERVAKICNIDPDDLRAAARMYATAKKAPIIYCLGVTEHSTGTEGVMSMSNMAMMVGKLGREGCGVNPLRGQNNVQGACDMGAMPDKYSGYQLVSDPIVRNKFEKAWGIKLPSQTGMHATDIFPSAIKGNIKGLYICGEDPVVTDPDTAHVIKALKSLDFLVVQELFMTETAMLADVVLPGRSYAEKDGTFTNTERRVQRVRKAVTLPGNSRLDTDIICDLMRRMGYNQPTLSASEIFDEMASVTPSFHGISYARLENEPTKSLQWPCTDKFHPGTPIMHVGKFVRGLGYFYPTEYKPAQELPDKEYPMMLTTGRILYHYNTSAMTKRTEGLMEIAGHSFVEINTQDAEHLGIKDGERVTVSSRRGTITSEARVSDKTNPGECWMPFHFPDGNSNWLTNAALDKYARIPEYKVCACRIDKLSKEQAYDGRGRYISQKIIATQWHKRMDKSLTRVIMR</sequence>
<name>I3DCM5_9PAST</name>
<dbReference type="Pfam" id="PF00384">
    <property type="entry name" value="Molybdopterin"/>
    <property type="match status" value="1"/>
</dbReference>
<dbReference type="InterPro" id="IPR017900">
    <property type="entry name" value="4Fe4S_Fe_S_CS"/>
</dbReference>
<comment type="cofactor">
    <cofactor evidence="1">
        <name>Mo-bis(molybdopterin guanine dinucleotide)</name>
        <dbReference type="ChEBI" id="CHEBI:60539"/>
    </cofactor>
</comment>
<evidence type="ECO:0000256" key="6">
    <source>
        <dbReference type="ARBA" id="ARBA00019902"/>
    </source>
</evidence>
<evidence type="ECO:0000259" key="23">
    <source>
        <dbReference type="PROSITE" id="PS51379"/>
    </source>
</evidence>
<comment type="subcellular location">
    <subcellularLocation>
        <location evidence="3">Membrane</location>
    </subcellularLocation>
</comment>
<dbReference type="PANTHER" id="PTHR43105:SF14">
    <property type="entry name" value="FORMATE DEHYDROGENASE H"/>
    <property type="match status" value="1"/>
</dbReference>
<dbReference type="Pfam" id="PF13510">
    <property type="entry name" value="Fer2_4"/>
    <property type="match status" value="1"/>
</dbReference>
<dbReference type="PROSITE" id="PS51379">
    <property type="entry name" value="4FE4S_FER_2"/>
    <property type="match status" value="1"/>
</dbReference>
<dbReference type="GO" id="GO:0046872">
    <property type="term" value="F:metal ion binding"/>
    <property type="evidence" value="ECO:0007669"/>
    <property type="project" value="UniProtKB-KW"/>
</dbReference>
<gene>
    <name evidence="26" type="ORF">HMPREF1052_0962</name>
</gene>
<evidence type="ECO:0000256" key="3">
    <source>
        <dbReference type="ARBA" id="ARBA00004370"/>
    </source>
</evidence>
<evidence type="ECO:0000256" key="13">
    <source>
        <dbReference type="ARBA" id="ARBA00023002"/>
    </source>
</evidence>
<comment type="cofactor">
    <cofactor evidence="21">
        <name>[2Fe-2S] cluster</name>
        <dbReference type="ChEBI" id="CHEBI:190135"/>
    </cofactor>
</comment>
<dbReference type="InterPro" id="IPR050123">
    <property type="entry name" value="Prok_molybdopt-oxidoreductase"/>
</dbReference>
<evidence type="ECO:0000256" key="12">
    <source>
        <dbReference type="ARBA" id="ARBA00022967"/>
    </source>
</evidence>
<evidence type="ECO:0000256" key="1">
    <source>
        <dbReference type="ARBA" id="ARBA00001942"/>
    </source>
</evidence>
<dbReference type="Pfam" id="PF22117">
    <property type="entry name" value="Fer4_Nqo3"/>
    <property type="match status" value="1"/>
</dbReference>
<dbReference type="GO" id="GO:0051537">
    <property type="term" value="F:2 iron, 2 sulfur cluster binding"/>
    <property type="evidence" value="ECO:0007669"/>
    <property type="project" value="UniProtKB-KW"/>
</dbReference>
<dbReference type="PROSITE" id="PS00198">
    <property type="entry name" value="4FE4S_FER_1"/>
    <property type="match status" value="1"/>
</dbReference>
<dbReference type="GO" id="GO:1990204">
    <property type="term" value="C:oxidoreductase complex"/>
    <property type="evidence" value="ECO:0007669"/>
    <property type="project" value="UniProtKB-ARBA"/>
</dbReference>
<evidence type="ECO:0000259" key="25">
    <source>
        <dbReference type="PROSITE" id="PS51839"/>
    </source>
</evidence>
<dbReference type="CDD" id="cd00207">
    <property type="entry name" value="fer2"/>
    <property type="match status" value="1"/>
</dbReference>
<dbReference type="PROSITE" id="PS00641">
    <property type="entry name" value="COMPLEX1_75K_1"/>
    <property type="match status" value="1"/>
</dbReference>
<evidence type="ECO:0000256" key="21">
    <source>
        <dbReference type="ARBA" id="ARBA00034078"/>
    </source>
</evidence>
<dbReference type="GO" id="GO:0051539">
    <property type="term" value="F:4 iron, 4 sulfur cluster binding"/>
    <property type="evidence" value="ECO:0007669"/>
    <property type="project" value="UniProtKB-KW"/>
</dbReference>
<evidence type="ECO:0000256" key="17">
    <source>
        <dbReference type="ARBA" id="ARBA00023136"/>
    </source>
</evidence>
<comment type="subunit">
    <text evidence="18">Composed of 13 different subunits. Subunits NuoCD, E, F, and G constitute the peripheral sector of the complex.</text>
</comment>
<comment type="cofactor">
    <cofactor evidence="2">
        <name>[4Fe-4S] cluster</name>
        <dbReference type="ChEBI" id="CHEBI:49883"/>
    </cofactor>
</comment>
<dbReference type="InterPro" id="IPR001041">
    <property type="entry name" value="2Fe-2S_ferredoxin-type"/>
</dbReference>
<dbReference type="Proteomes" id="UP000006457">
    <property type="component" value="Unassembled WGS sequence"/>
</dbReference>
<dbReference type="InterPro" id="IPR054351">
    <property type="entry name" value="NADH_UbQ_OxRdtase_ferredoxin"/>
</dbReference>
<dbReference type="PIRSF" id="PIRSF036643">
    <property type="entry name" value="FDH_alpha"/>
    <property type="match status" value="1"/>
</dbReference>
<evidence type="ECO:0000256" key="2">
    <source>
        <dbReference type="ARBA" id="ARBA00001966"/>
    </source>
</evidence>
<dbReference type="RefSeq" id="WP_005760633.1">
    <property type="nucleotide sequence ID" value="NZ_AJSX01000030.1"/>
</dbReference>
<dbReference type="PROSITE" id="PS51085">
    <property type="entry name" value="2FE2S_FER_2"/>
    <property type="match status" value="1"/>
</dbReference>
<evidence type="ECO:0000256" key="11">
    <source>
        <dbReference type="ARBA" id="ARBA00022737"/>
    </source>
</evidence>
<dbReference type="SMART" id="SM00929">
    <property type="entry name" value="NADH-G_4Fe-4S_3"/>
    <property type="match status" value="1"/>
</dbReference>
<comment type="caution">
    <text evidence="26">The sequence shown here is derived from an EMBL/GenBank/DDBJ whole genome shotgun (WGS) entry which is preliminary data.</text>
</comment>
<keyword evidence="27" id="KW-1185">Reference proteome</keyword>
<dbReference type="InterPro" id="IPR019574">
    <property type="entry name" value="NADH_UbQ_OxRdtase_Gsu_4Fe4S-bd"/>
</dbReference>
<dbReference type="PROSITE" id="PS51839">
    <property type="entry name" value="4FE4S_HC3"/>
    <property type="match status" value="1"/>
</dbReference>
<keyword evidence="15" id="KW-0411">Iron-sulfur</keyword>
<dbReference type="SUPFAM" id="SSF50692">
    <property type="entry name" value="ADC-like"/>
    <property type="match status" value="1"/>
</dbReference>
<dbReference type="InterPro" id="IPR041924">
    <property type="entry name" value="Formate_Dh-H_N"/>
</dbReference>
<accession>I3DCM5</accession>
<dbReference type="Pfam" id="PF01568">
    <property type="entry name" value="Molydop_binding"/>
    <property type="match status" value="1"/>
</dbReference>
<dbReference type="SMART" id="SM00926">
    <property type="entry name" value="Molybdop_Fe4S4"/>
    <property type="match status" value="1"/>
</dbReference>
<dbReference type="InterPro" id="IPR036010">
    <property type="entry name" value="2Fe-2S_ferredoxin-like_sf"/>
</dbReference>
<dbReference type="SUPFAM" id="SSF54292">
    <property type="entry name" value="2Fe-2S ferredoxin-like"/>
    <property type="match status" value="1"/>
</dbReference>
<evidence type="ECO:0000256" key="14">
    <source>
        <dbReference type="ARBA" id="ARBA00023004"/>
    </source>
</evidence>
<reference evidence="26 27" key="1">
    <citation type="submission" date="2012-03" db="EMBL/GenBank/DDBJ databases">
        <authorList>
            <person name="Harkins D.M."/>
            <person name="Madupu R."/>
            <person name="Durkin A.S."/>
            <person name="Torralba M."/>
            <person name="Methe B."/>
            <person name="Sutton G.G."/>
            <person name="Nelson K.E."/>
        </authorList>
    </citation>
    <scope>NUCLEOTIDE SEQUENCE [LARGE SCALE GENOMIC DNA]</scope>
    <source>
        <strain evidence="26 27">CCUG 2042</strain>
    </source>
</reference>
<evidence type="ECO:0000256" key="20">
    <source>
        <dbReference type="ARBA" id="ARBA00032783"/>
    </source>
</evidence>
<dbReference type="GO" id="GO:0043546">
    <property type="term" value="F:molybdopterin cofactor binding"/>
    <property type="evidence" value="ECO:0007669"/>
    <property type="project" value="InterPro"/>
</dbReference>
<dbReference type="InterPro" id="IPR006657">
    <property type="entry name" value="MoPterin_dinucl-bd_dom"/>
</dbReference>
<keyword evidence="10" id="KW-0479">Metal-binding</keyword>
<dbReference type="PATRIC" id="fig|1095749.3.peg.1161"/>
<evidence type="ECO:0000259" key="24">
    <source>
        <dbReference type="PROSITE" id="PS51669"/>
    </source>
</evidence>
<dbReference type="CDD" id="cd02753">
    <property type="entry name" value="MopB_Formate-Dh-H"/>
    <property type="match status" value="1"/>
</dbReference>
<feature type="domain" description="2Fe-2S ferredoxin-type" evidence="22">
    <location>
        <begin position="1"/>
        <end position="78"/>
    </location>
</feature>
<comment type="similarity">
    <text evidence="5">In the C-terminal section; belongs to the prokaryotic molybdopterin-containing oxidoreductase family.</text>
</comment>
<dbReference type="Gene3D" id="3.40.228.10">
    <property type="entry name" value="Dimethylsulfoxide Reductase, domain 2"/>
    <property type="match status" value="1"/>
</dbReference>
<dbReference type="Gene3D" id="3.10.20.740">
    <property type="match status" value="1"/>
</dbReference>
<evidence type="ECO:0000313" key="27">
    <source>
        <dbReference type="Proteomes" id="UP000006457"/>
    </source>
</evidence>
<dbReference type="FunFam" id="3.30.70.20:FF:000035">
    <property type="entry name" value="Iron hydrogenase 1"/>
    <property type="match status" value="1"/>
</dbReference>
<dbReference type="Pfam" id="PF04879">
    <property type="entry name" value="Molybdop_Fe4S4"/>
    <property type="match status" value="1"/>
</dbReference>
<dbReference type="InterPro" id="IPR006655">
    <property type="entry name" value="Mopterin_OxRdtase_prok_CS"/>
</dbReference>
<evidence type="ECO:0000256" key="4">
    <source>
        <dbReference type="ARBA" id="ARBA00005404"/>
    </source>
</evidence>
<dbReference type="InterPro" id="IPR017896">
    <property type="entry name" value="4Fe4S_Fe-S-bd"/>
</dbReference>
<keyword evidence="14" id="KW-0408">Iron</keyword>
<protein>
    <recommendedName>
        <fullName evidence="6">NADH-quinone oxidoreductase subunit G</fullName>
    </recommendedName>
    <alternativeName>
        <fullName evidence="19">NADH dehydrogenase I subunit G</fullName>
    </alternativeName>
    <alternativeName>
        <fullName evidence="20">NDH-1 subunit G</fullName>
    </alternativeName>
</protein>
<evidence type="ECO:0000256" key="18">
    <source>
        <dbReference type="ARBA" id="ARBA00026021"/>
    </source>
</evidence>
<dbReference type="PROSITE" id="PS00551">
    <property type="entry name" value="MOLYBDOPTERIN_PROK_1"/>
    <property type="match status" value="1"/>
</dbReference>
<dbReference type="OrthoDB" id="9810782at2"/>
<evidence type="ECO:0000313" key="26">
    <source>
        <dbReference type="EMBL" id="EIJ69468.1"/>
    </source>
</evidence>
<dbReference type="Gene3D" id="2.20.25.90">
    <property type="entry name" value="ADC-like domains"/>
    <property type="match status" value="1"/>
</dbReference>
<dbReference type="GO" id="GO:0015942">
    <property type="term" value="P:formate metabolic process"/>
    <property type="evidence" value="ECO:0007669"/>
    <property type="project" value="InterPro"/>
</dbReference>
<dbReference type="Pfam" id="PF10588">
    <property type="entry name" value="NADH-G_4Fe-4S_3"/>
    <property type="match status" value="1"/>
</dbReference>
<keyword evidence="16" id="KW-0520">NAD</keyword>
<dbReference type="Gene3D" id="3.30.70.20">
    <property type="match status" value="1"/>
</dbReference>
<dbReference type="AlphaFoldDB" id="I3DCM5"/>
<feature type="domain" description="4Fe-4S Mo/W bis-MGD-type" evidence="24">
    <location>
        <begin position="220"/>
        <end position="275"/>
    </location>
</feature>
<dbReference type="NCBIfam" id="TIGR01591">
    <property type="entry name" value="Fdh-alpha"/>
    <property type="match status" value="1"/>
</dbReference>
<dbReference type="PANTHER" id="PTHR43105">
    <property type="entry name" value="RESPIRATORY NITRATE REDUCTASE"/>
    <property type="match status" value="1"/>
</dbReference>
<evidence type="ECO:0000256" key="9">
    <source>
        <dbReference type="ARBA" id="ARBA00022714"/>
    </source>
</evidence>
<dbReference type="GO" id="GO:0003954">
    <property type="term" value="F:NADH dehydrogenase activity"/>
    <property type="evidence" value="ECO:0007669"/>
    <property type="project" value="TreeGrafter"/>
</dbReference>
<dbReference type="InterPro" id="IPR009010">
    <property type="entry name" value="Asp_de-COase-like_dom_sf"/>
</dbReference>
<dbReference type="GO" id="GO:0008137">
    <property type="term" value="F:NADH dehydrogenase (ubiquinone) activity"/>
    <property type="evidence" value="ECO:0007669"/>
    <property type="project" value="InterPro"/>
</dbReference>
<evidence type="ECO:0000256" key="15">
    <source>
        <dbReference type="ARBA" id="ARBA00023014"/>
    </source>
</evidence>
<evidence type="ECO:0000259" key="22">
    <source>
        <dbReference type="PROSITE" id="PS51085"/>
    </source>
</evidence>
<evidence type="ECO:0000256" key="8">
    <source>
        <dbReference type="ARBA" id="ARBA00022505"/>
    </source>
</evidence>
<dbReference type="InterPro" id="IPR006656">
    <property type="entry name" value="Mopterin_OxRdtase"/>
</dbReference>
<feature type="domain" description="4Fe-4S ferredoxin-type" evidence="23">
    <location>
        <begin position="183"/>
        <end position="212"/>
    </location>
</feature>
<dbReference type="InterPro" id="IPR000283">
    <property type="entry name" value="NADH_UbQ_OxRdtase_75kDa_su_CS"/>
</dbReference>
<dbReference type="InterPro" id="IPR041925">
    <property type="entry name" value="CT_Formate-Dh_H"/>
</dbReference>
<comment type="similarity">
    <text evidence="4">Belongs to the complex I 75 kDa subunit family.</text>
</comment>
<dbReference type="Gene3D" id="2.40.40.20">
    <property type="match status" value="1"/>
</dbReference>
<evidence type="ECO:0000256" key="7">
    <source>
        <dbReference type="ARBA" id="ARBA00022485"/>
    </source>
</evidence>
<feature type="domain" description="4Fe-4S His(Cys)3-ligated-type" evidence="25">
    <location>
        <begin position="78"/>
        <end position="117"/>
    </location>
</feature>
<dbReference type="InterPro" id="IPR006963">
    <property type="entry name" value="Mopterin_OxRdtase_4Fe-4S_dom"/>
</dbReference>
<keyword evidence="12" id="KW-1278">Translocase</keyword>
<dbReference type="InterPro" id="IPR006478">
    <property type="entry name" value="Formate_DH_asu"/>
</dbReference>
<keyword evidence="7" id="KW-0004">4Fe-4S</keyword>
<dbReference type="InterPro" id="IPR027467">
    <property type="entry name" value="MopterinOxRdtase_cofactor_BS"/>
</dbReference>
<keyword evidence="9" id="KW-0001">2Fe-2S</keyword>
<dbReference type="CDD" id="cd02790">
    <property type="entry name" value="MopB_CT_Formate-Dh_H"/>
    <property type="match status" value="1"/>
</dbReference>
<evidence type="ECO:0000256" key="19">
    <source>
        <dbReference type="ARBA" id="ARBA00031577"/>
    </source>
</evidence>
<dbReference type="GO" id="GO:0016020">
    <property type="term" value="C:membrane"/>
    <property type="evidence" value="ECO:0007669"/>
    <property type="project" value="UniProtKB-SubCell"/>
</dbReference>
<proteinExistence type="inferred from homology"/>
<dbReference type="PROSITE" id="PS00932">
    <property type="entry name" value="MOLYBDOPTERIN_PROK_3"/>
    <property type="match status" value="1"/>
</dbReference>
<keyword evidence="13 26" id="KW-0560">Oxidoreductase</keyword>
<keyword evidence="8" id="KW-0500">Molybdenum</keyword>